<dbReference type="Gene3D" id="3.40.1000.30">
    <property type="match status" value="1"/>
</dbReference>
<dbReference type="PANTHER" id="PTHR47602">
    <property type="entry name" value="F-BOX PROTEIN SKIP22"/>
    <property type="match status" value="1"/>
</dbReference>
<dbReference type="InterPro" id="IPR036047">
    <property type="entry name" value="F-box-like_dom_sf"/>
</dbReference>
<reference evidence="2 3" key="1">
    <citation type="submission" date="2024-01" db="EMBL/GenBank/DDBJ databases">
        <title>The genomes of 5 underutilized Papilionoideae crops provide insights into root nodulation and disease resistanc.</title>
        <authorList>
            <person name="Yuan L."/>
        </authorList>
    </citation>
    <scope>NUCLEOTIDE SEQUENCE [LARGE SCALE GENOMIC DNA]</scope>
    <source>
        <strain evidence="2">ZHUSHIDOU_FW_LH</strain>
        <tissue evidence="2">Leaf</tissue>
    </source>
</reference>
<accession>A0AAN9F702</accession>
<evidence type="ECO:0000313" key="3">
    <source>
        <dbReference type="Proteomes" id="UP001372338"/>
    </source>
</evidence>
<dbReference type="Gene3D" id="1.20.1280.50">
    <property type="match status" value="1"/>
</dbReference>
<dbReference type="CDD" id="cd22165">
    <property type="entry name" value="F-box_AtSKIP22-like"/>
    <property type="match status" value="1"/>
</dbReference>
<proteinExistence type="predicted"/>
<name>A0AAN9F702_CROPI</name>
<dbReference type="SUPFAM" id="SSF81383">
    <property type="entry name" value="F-box domain"/>
    <property type="match status" value="1"/>
</dbReference>
<feature type="domain" description="F-box" evidence="1">
    <location>
        <begin position="310"/>
        <end position="356"/>
    </location>
</feature>
<dbReference type="Proteomes" id="UP001372338">
    <property type="component" value="Unassembled WGS sequence"/>
</dbReference>
<protein>
    <recommendedName>
        <fullName evidence="1">F-box domain-containing protein</fullName>
    </recommendedName>
</protein>
<dbReference type="PANTHER" id="PTHR47602:SF2">
    <property type="entry name" value="F-BOX PROTEIN SKIP22"/>
    <property type="match status" value="1"/>
</dbReference>
<keyword evidence="3" id="KW-1185">Reference proteome</keyword>
<dbReference type="SMART" id="SM00256">
    <property type="entry name" value="FBOX"/>
    <property type="match status" value="1"/>
</dbReference>
<sequence>MKLRLRSLESKETLKIVVPDSCSLQQLKETISGSISSSSSSSSSPSSIHLSLNRNDEIHASSPHLSLKSIGIASGDLVFYTLNPTAFSRETLIHKPSQFESNSRDEPTLDIDMSDAPSIPEHEKSPTLDVFEAETMDTVDGSVAAVPVSVGKSNSQNSFLKSVLSESLGDGVNDFKLLVSGVHAVFLESGFVLADKAVGDFPSVFGRSTTSFRYSLPEIMNNNSSDIKTVTLKFPSMGHFVKVYGSLSDVAGSGLPELCLDKSKFARPLEKMLNDGDGDDDIFEFWKMVKDKLALPLLIDLCDEAGLDPPPCFMCLPSDLKLKILELVPGADLAKMAFMSRELRYLSSSNDLWKLKFEEEFGQVGSGGKFFKDMFALHWVSKKKRLRLLLPYAQPRLPQRVRFFPVRDPNPFGVPSIVGGDYDRLPGFGLPLPAYPPRRSFLPPCNWRRFNN</sequence>
<dbReference type="AlphaFoldDB" id="A0AAN9F702"/>
<evidence type="ECO:0000313" key="2">
    <source>
        <dbReference type="EMBL" id="KAK7269944.1"/>
    </source>
</evidence>
<evidence type="ECO:0000259" key="1">
    <source>
        <dbReference type="PROSITE" id="PS50181"/>
    </source>
</evidence>
<organism evidence="2 3">
    <name type="scientific">Crotalaria pallida</name>
    <name type="common">Smooth rattlebox</name>
    <name type="synonym">Crotalaria striata</name>
    <dbReference type="NCBI Taxonomy" id="3830"/>
    <lineage>
        <taxon>Eukaryota</taxon>
        <taxon>Viridiplantae</taxon>
        <taxon>Streptophyta</taxon>
        <taxon>Embryophyta</taxon>
        <taxon>Tracheophyta</taxon>
        <taxon>Spermatophyta</taxon>
        <taxon>Magnoliopsida</taxon>
        <taxon>eudicotyledons</taxon>
        <taxon>Gunneridae</taxon>
        <taxon>Pentapetalae</taxon>
        <taxon>rosids</taxon>
        <taxon>fabids</taxon>
        <taxon>Fabales</taxon>
        <taxon>Fabaceae</taxon>
        <taxon>Papilionoideae</taxon>
        <taxon>50 kb inversion clade</taxon>
        <taxon>genistoids sensu lato</taxon>
        <taxon>core genistoids</taxon>
        <taxon>Crotalarieae</taxon>
        <taxon>Crotalaria</taxon>
    </lineage>
</organism>
<dbReference type="Pfam" id="PF00646">
    <property type="entry name" value="F-box"/>
    <property type="match status" value="1"/>
</dbReference>
<dbReference type="PROSITE" id="PS50181">
    <property type="entry name" value="FBOX"/>
    <property type="match status" value="1"/>
</dbReference>
<dbReference type="EMBL" id="JAYWIO010000004">
    <property type="protein sequence ID" value="KAK7269944.1"/>
    <property type="molecule type" value="Genomic_DNA"/>
</dbReference>
<gene>
    <name evidence="2" type="ORF">RIF29_22764</name>
</gene>
<comment type="caution">
    <text evidence="2">The sequence shown here is derived from an EMBL/GenBank/DDBJ whole genome shotgun (WGS) entry which is preliminary data.</text>
</comment>
<dbReference type="InterPro" id="IPR001810">
    <property type="entry name" value="F-box_dom"/>
</dbReference>